<comment type="subcellular location">
    <subcellularLocation>
        <location evidence="2">Nucleus</location>
    </subcellularLocation>
</comment>
<dbReference type="PROSITE" id="PS51037">
    <property type="entry name" value="YEATS"/>
    <property type="match status" value="1"/>
</dbReference>
<name>A0A7S3LKD2_9STRA</name>
<evidence type="ECO:0000256" key="1">
    <source>
        <dbReference type="ARBA" id="ARBA00023242"/>
    </source>
</evidence>
<evidence type="ECO:0000313" key="5">
    <source>
        <dbReference type="EMBL" id="CAE0431478.1"/>
    </source>
</evidence>
<keyword evidence="1 2" id="KW-0539">Nucleus</keyword>
<proteinExistence type="predicted"/>
<sequence length="792" mass="91221">MGLKPQLASGREKKSKDDSESDVFLLERVTSSLKDLGLRAASSLFSSAAGEGEHTSIPSDKLPPFSEVSVDVPGVENVKGVGDAGETWSHLLELETGNAEYDKYMESEQHDKNRTKLQERVQFNYLEADMAGAFERNTEGEYTSKTEKDSAKYVFKTKKNEKKKNLHVPVKRLDISEMHVPAKQQNRKMHVPMETLDVKIHVPGKPTKIYTPVKKKKVNAAVKQKKKQHADPGARYIAKQYELGKTAPRRSPRYGDERAFAVQVYKHQRHNTHFRKTRFAQDWEHTVQLVAEQSKTLSEYVNLDRISGHTWTAFVREEKHLDNSIKPLWSIRQVDSELVYTSKQTKIEFKDFPNEMPLAERWEECKRKNGTTFYRNVLDKYFAKRRNTMSRGAFLPETESCIKKVVFHLHRTYPKNQIVVDTNPFAVTRIGWGTFDVGMQVYFFDHYTPNKIFLNHDLDFNNAEVNKLVEVSLLDTRTGEEVTVTIRFGNAHTLVETRANKGDATAAKLIKARKDREELLKKQMEFGLDLRRASDDMEAFIELSENKRMALGSIMAVALDSHIFDTKNFSVVYSQAKPNLRYVVLDEETLRNGFQQLLLTRNLNDEGNRGYVQNISQRCKDGEFIDRFVSHSWLDSPEAKFDALMKFSKRFEEENGRLPRLWIDMFCIDQDPSKIQVAIKCLPVYLMTCDKILCLGSPNILNRMWCLTEIYTAWIMSSQEDDPSRLIEWIDVGPENMKTKVSRGMISLRDARCSKKLDEDALRAKLRRCPGGIPRVEDAIYFAVTSADKLQM</sequence>
<dbReference type="EMBL" id="HBIN01002711">
    <property type="protein sequence ID" value="CAE0431478.1"/>
    <property type="molecule type" value="Transcribed_RNA"/>
</dbReference>
<organism evidence="5">
    <name type="scientific">Aplanochytrium stocchinoi</name>
    <dbReference type="NCBI Taxonomy" id="215587"/>
    <lineage>
        <taxon>Eukaryota</taxon>
        <taxon>Sar</taxon>
        <taxon>Stramenopiles</taxon>
        <taxon>Bigyra</taxon>
        <taxon>Labyrinthulomycetes</taxon>
        <taxon>Thraustochytrida</taxon>
        <taxon>Thraustochytriidae</taxon>
        <taxon>Aplanochytrium</taxon>
    </lineage>
</organism>
<dbReference type="Gene3D" id="2.60.40.1970">
    <property type="entry name" value="YEATS domain"/>
    <property type="match status" value="1"/>
</dbReference>
<feature type="region of interest" description="Disordered" evidence="3">
    <location>
        <begin position="1"/>
        <end position="21"/>
    </location>
</feature>
<dbReference type="InterPro" id="IPR038704">
    <property type="entry name" value="YEAST_sf"/>
</dbReference>
<dbReference type="GO" id="GO:0006355">
    <property type="term" value="P:regulation of DNA-templated transcription"/>
    <property type="evidence" value="ECO:0007669"/>
    <property type="project" value="InterPro"/>
</dbReference>
<gene>
    <name evidence="5" type="ORF">ASTO00021_LOCUS1815</name>
</gene>
<dbReference type="AlphaFoldDB" id="A0A7S3LKD2"/>
<dbReference type="GO" id="GO:0005634">
    <property type="term" value="C:nucleus"/>
    <property type="evidence" value="ECO:0007669"/>
    <property type="project" value="UniProtKB-SubCell"/>
</dbReference>
<dbReference type="PANTHER" id="PTHR23195">
    <property type="entry name" value="YEATS DOMAIN"/>
    <property type="match status" value="1"/>
</dbReference>
<dbReference type="InterPro" id="IPR005033">
    <property type="entry name" value="YEATS"/>
</dbReference>
<reference evidence="5" key="1">
    <citation type="submission" date="2021-01" db="EMBL/GenBank/DDBJ databases">
        <authorList>
            <person name="Corre E."/>
            <person name="Pelletier E."/>
            <person name="Niang G."/>
            <person name="Scheremetjew M."/>
            <person name="Finn R."/>
            <person name="Kale V."/>
            <person name="Holt S."/>
            <person name="Cochrane G."/>
            <person name="Meng A."/>
            <person name="Brown T."/>
            <person name="Cohen L."/>
        </authorList>
    </citation>
    <scope>NUCLEOTIDE SEQUENCE</scope>
    <source>
        <strain evidence="5">GSBS06</strain>
    </source>
</reference>
<evidence type="ECO:0000256" key="2">
    <source>
        <dbReference type="PROSITE-ProRule" id="PRU00376"/>
    </source>
</evidence>
<evidence type="ECO:0000259" key="4">
    <source>
        <dbReference type="PROSITE" id="PS51037"/>
    </source>
</evidence>
<protein>
    <recommendedName>
        <fullName evidence="4">YEATS domain-containing protein</fullName>
    </recommendedName>
</protein>
<accession>A0A7S3LKD2</accession>
<feature type="domain" description="YEATS" evidence="4">
    <location>
        <begin position="275"/>
        <end position="489"/>
    </location>
</feature>
<dbReference type="InterPro" id="IPR055129">
    <property type="entry name" value="YEATS_dom"/>
</dbReference>
<dbReference type="Pfam" id="PF03366">
    <property type="entry name" value="YEATS"/>
    <property type="match status" value="1"/>
</dbReference>
<evidence type="ECO:0000256" key="3">
    <source>
        <dbReference type="SAM" id="MobiDB-lite"/>
    </source>
</evidence>